<feature type="region of interest" description="Disordered" evidence="1">
    <location>
        <begin position="81"/>
        <end position="116"/>
    </location>
</feature>
<evidence type="ECO:0000256" key="1">
    <source>
        <dbReference type="SAM" id="MobiDB-lite"/>
    </source>
</evidence>
<proteinExistence type="predicted"/>
<name>A0A8E2AIK1_9APHY</name>
<evidence type="ECO:0000313" key="3">
    <source>
        <dbReference type="Proteomes" id="UP000250043"/>
    </source>
</evidence>
<keyword evidence="3" id="KW-1185">Reference proteome</keyword>
<dbReference type="EMBL" id="KV722633">
    <property type="protein sequence ID" value="OCH84803.1"/>
    <property type="molecule type" value="Genomic_DNA"/>
</dbReference>
<dbReference type="Proteomes" id="UP000250043">
    <property type="component" value="Unassembled WGS sequence"/>
</dbReference>
<gene>
    <name evidence="2" type="ORF">OBBRIDRAFT_375483</name>
</gene>
<feature type="compositionally biased region" description="Polar residues" evidence="1">
    <location>
        <begin position="88"/>
        <end position="112"/>
    </location>
</feature>
<sequence length="640" mass="70094">MTLHLLSPGCLDTIMCYHTVSHAQPTHPKPKAKGAFKKVLTALTPGNKDAAHPRLSLPRHLRKFSTLPSKIPRLHMRKLTASLDETGDSTGSQTTVSARVDSTPTPSISSASESDDTAFITPDASHCTSVYADKTEAQIQATPSCETIYESALDVSTVELYKLYMDGEAIDEVDTTVVFDSIVHAVKSAEVTSAEEVLSSEKEDAKQLSLSVATCDTRSSGVIRKLRKFKSDIGHFVVHEGGTFDISLLALRRTKSVLSKDVITVASPSTEPQLADFFQITEGIATAAADTDPLPLAHGPRVIRKLRKVKSDIGHFVVHERGTFDLPHMGLRRTKSFVSKDGIAAANWSAEPLLANFFQIAERIATIVADIDPLSLKTGGDGAPPVAQPDVQCVLMLASNARPPIPERPELVDFVQLKELASAAELNKSKRKGFLEWRHRRALNGHVNTAHSVSLRSSVSVSRVDVTSKTAGAHERTTHRRSFIGARYILPKQSLRGCSHGPCTAPDNDDEDVLVQVQPLSPGERHAALRFSTPQDNNPQPSKPAYRCKLGALFADGARVLREKVKKPFKTRAKAPVPPAPHIPSGRRFTFRMWCGARSRRPALELDNDLYPGHAEELERERQMVRLAAYVLARLQNEEM</sequence>
<organism evidence="2 3">
    <name type="scientific">Obba rivulosa</name>
    <dbReference type="NCBI Taxonomy" id="1052685"/>
    <lineage>
        <taxon>Eukaryota</taxon>
        <taxon>Fungi</taxon>
        <taxon>Dikarya</taxon>
        <taxon>Basidiomycota</taxon>
        <taxon>Agaricomycotina</taxon>
        <taxon>Agaricomycetes</taxon>
        <taxon>Polyporales</taxon>
        <taxon>Gelatoporiaceae</taxon>
        <taxon>Obba</taxon>
    </lineage>
</organism>
<accession>A0A8E2AIK1</accession>
<evidence type="ECO:0000313" key="2">
    <source>
        <dbReference type="EMBL" id="OCH84803.1"/>
    </source>
</evidence>
<dbReference type="AlphaFoldDB" id="A0A8E2AIK1"/>
<reference evidence="2 3" key="1">
    <citation type="submission" date="2016-07" db="EMBL/GenBank/DDBJ databases">
        <title>Draft genome of the white-rot fungus Obba rivulosa 3A-2.</title>
        <authorList>
            <consortium name="DOE Joint Genome Institute"/>
            <person name="Miettinen O."/>
            <person name="Riley R."/>
            <person name="Acob R."/>
            <person name="Barry K."/>
            <person name="Cullen D."/>
            <person name="De Vries R."/>
            <person name="Hainaut M."/>
            <person name="Hatakka A."/>
            <person name="Henrissat B."/>
            <person name="Hilden K."/>
            <person name="Kuo R."/>
            <person name="Labutti K."/>
            <person name="Lipzen A."/>
            <person name="Makela M.R."/>
            <person name="Sandor L."/>
            <person name="Spatafora J.W."/>
            <person name="Grigoriev I.V."/>
            <person name="Hibbett D.S."/>
        </authorList>
    </citation>
    <scope>NUCLEOTIDE SEQUENCE [LARGE SCALE GENOMIC DNA]</scope>
    <source>
        <strain evidence="2 3">3A-2</strain>
    </source>
</reference>
<protein>
    <submittedName>
        <fullName evidence="2">Uncharacterized protein</fullName>
    </submittedName>
</protein>